<dbReference type="Proteomes" id="UP000499080">
    <property type="component" value="Unassembled WGS sequence"/>
</dbReference>
<accession>A0A4Y2JE76</accession>
<sequence>TLRRLRRGILTSGVVLIHDNDRPHNAVVTQQLLEQFKWDVLDHPKYSPDLATSDFHLFPKLKKAKSPRKMDLNVALNLLISHHSRKWSSKRGFETRPTDVKNASVFTAIMSKSNHV</sequence>
<name>A0A4Y2JE76_ARAVE</name>
<feature type="non-terminal residue" evidence="1">
    <location>
        <position position="1"/>
    </location>
</feature>
<dbReference type="InterPro" id="IPR036397">
    <property type="entry name" value="RNaseH_sf"/>
</dbReference>
<gene>
    <name evidence="1" type="ORF">AVEN_211816_1</name>
</gene>
<evidence type="ECO:0008006" key="3">
    <source>
        <dbReference type="Google" id="ProtNLM"/>
    </source>
</evidence>
<comment type="caution">
    <text evidence="1">The sequence shown here is derived from an EMBL/GenBank/DDBJ whole genome shotgun (WGS) entry which is preliminary data.</text>
</comment>
<dbReference type="InterPro" id="IPR052709">
    <property type="entry name" value="Transposase-MT_Hybrid"/>
</dbReference>
<dbReference type="PANTHER" id="PTHR46060:SF1">
    <property type="entry name" value="MARINER MOS1 TRANSPOSASE-LIKE PROTEIN"/>
    <property type="match status" value="1"/>
</dbReference>
<dbReference type="PANTHER" id="PTHR46060">
    <property type="entry name" value="MARINER MOS1 TRANSPOSASE-LIKE PROTEIN"/>
    <property type="match status" value="1"/>
</dbReference>
<organism evidence="1 2">
    <name type="scientific">Araneus ventricosus</name>
    <name type="common">Orbweaver spider</name>
    <name type="synonym">Epeira ventricosa</name>
    <dbReference type="NCBI Taxonomy" id="182803"/>
    <lineage>
        <taxon>Eukaryota</taxon>
        <taxon>Metazoa</taxon>
        <taxon>Ecdysozoa</taxon>
        <taxon>Arthropoda</taxon>
        <taxon>Chelicerata</taxon>
        <taxon>Arachnida</taxon>
        <taxon>Araneae</taxon>
        <taxon>Araneomorphae</taxon>
        <taxon>Entelegynae</taxon>
        <taxon>Araneoidea</taxon>
        <taxon>Araneidae</taxon>
        <taxon>Araneus</taxon>
    </lineage>
</organism>
<reference evidence="1 2" key="1">
    <citation type="journal article" date="2019" name="Sci. Rep.">
        <title>Orb-weaving spider Araneus ventricosus genome elucidates the spidroin gene catalogue.</title>
        <authorList>
            <person name="Kono N."/>
            <person name="Nakamura H."/>
            <person name="Ohtoshi R."/>
            <person name="Moran D.A.P."/>
            <person name="Shinohara A."/>
            <person name="Yoshida Y."/>
            <person name="Fujiwara M."/>
            <person name="Mori M."/>
            <person name="Tomita M."/>
            <person name="Arakawa K."/>
        </authorList>
    </citation>
    <scope>NUCLEOTIDE SEQUENCE [LARGE SCALE GENOMIC DNA]</scope>
</reference>
<dbReference type="EMBL" id="BGPR01109931">
    <property type="protein sequence ID" value="GBM87562.1"/>
    <property type="molecule type" value="Genomic_DNA"/>
</dbReference>
<keyword evidence="2" id="KW-1185">Reference proteome</keyword>
<dbReference type="AlphaFoldDB" id="A0A4Y2JE76"/>
<evidence type="ECO:0000313" key="1">
    <source>
        <dbReference type="EMBL" id="GBM87562.1"/>
    </source>
</evidence>
<dbReference type="GO" id="GO:0003676">
    <property type="term" value="F:nucleic acid binding"/>
    <property type="evidence" value="ECO:0007669"/>
    <property type="project" value="InterPro"/>
</dbReference>
<dbReference type="Gene3D" id="3.30.420.10">
    <property type="entry name" value="Ribonuclease H-like superfamily/Ribonuclease H"/>
    <property type="match status" value="1"/>
</dbReference>
<protein>
    <recommendedName>
        <fullName evidence="3">Histone-lysine N-methyltransferase SETMAR</fullName>
    </recommendedName>
</protein>
<evidence type="ECO:0000313" key="2">
    <source>
        <dbReference type="Proteomes" id="UP000499080"/>
    </source>
</evidence>
<dbReference type="OrthoDB" id="6431382at2759"/>
<proteinExistence type="predicted"/>